<name>A0A0G4M7W0_VERLO</name>
<accession>A0A0G4M7W0</accession>
<dbReference type="SUPFAM" id="SSF56176">
    <property type="entry name" value="FAD-binding/transporter-associated domain-like"/>
    <property type="match status" value="1"/>
</dbReference>
<dbReference type="InterPro" id="IPR016166">
    <property type="entry name" value="FAD-bd_PCMH"/>
</dbReference>
<keyword evidence="4" id="KW-0274">FAD</keyword>
<keyword evidence="3" id="KW-0285">Flavoprotein</keyword>
<dbReference type="InterPro" id="IPR012951">
    <property type="entry name" value="BBE"/>
</dbReference>
<evidence type="ECO:0000256" key="5">
    <source>
        <dbReference type="ARBA" id="ARBA00023002"/>
    </source>
</evidence>
<dbReference type="InterPro" id="IPR050416">
    <property type="entry name" value="FAD-linked_Oxidoreductase"/>
</dbReference>
<evidence type="ECO:0000256" key="1">
    <source>
        <dbReference type="ARBA" id="ARBA00001974"/>
    </source>
</evidence>
<feature type="region of interest" description="Disordered" evidence="6">
    <location>
        <begin position="688"/>
        <end position="720"/>
    </location>
</feature>
<keyword evidence="9" id="KW-1185">Reference proteome</keyword>
<evidence type="ECO:0000313" key="8">
    <source>
        <dbReference type="EMBL" id="CRK30344.1"/>
    </source>
</evidence>
<sequence>MEDQPMINAADENHHDEDDRCFSFKAVRAAVDDIFASIRTRRQRKKENRASRRNDHDELHDLTSDDQAPSIDEFISQPAPALPRYGAGISLPRFVNNARAEPSWLDLWAANNEAWSRSREMCRVPDEIVNMITEYFVRSQPSVKYVTVRGVYHCACQDQYRQLKTWTGDGQPAYGEHCWCHIRNLNLLTLGSTLRRDMRLPEDDIVRAAAVGVPPSYVIEQVSSKFAPYNRSVNEKPLFGQAWTANIRDNEDAQGHFFRYGLFPPRNLVPRHRRLPRARRSRDVNERSERARADINRPGDNVGLYKDDDLFMIKYPYVEPAYPWLNDPYRVWQLDSSFHYIKRAAMDLTEFRRLGGGEDMKMLFRNMDRNERWPHFHARGMHVSGLPIGGPASVMYDLPDGDPMAIRTAQEAPNPGVDNDMIEVEVLNVRQGLDPARGLCLTPPIHYWSWALPQVEMDENEDLLENLTMVFQQDLDYRDIDLDMVPEDVIDMVQNRIRLQLEQSSIEGLEEHRELYRPWADNRPNGATQFLADVLSGCDDFFLVTPLTWHPDVEEADLTRYLKSIQHVDEGPCTECGSRHDAYPQRFNATRDMDYVEVRLCSGRELWDMDELQRLDRDRQAIFDAWPVVTHLLQPFRPPPSVRFLTLFPRDSRVWPKFWNLPCEDGGHELGAVGKYTPGRKRAFRDTYIGKADDEEPTRDAQPKVSLEETDGSEDSSAQGAFASMRKRIKTRATAGHIATKGFLHSMETNFKNGLASVRLQGTRPAIQRRPLSGSDYDGRATTRQQLDQRDAATVIPPQLPVFPGGPPGRLQPPYAPITQTQTVQFILRTGVNIVELNTEVALELNNQVQAHVYAQIAALGCEVPNGETPNPVPPGPASQFIAGGTTAHTVLVRQRWNPAPTEVLSLGNRLRRYLLTPAMLAVFANQYTLPQFRQYVWEILTQENDHLLSLHYPAYHTHWPYPEPPPGPWPFSRNLTPEQEAQHIPRGPPNPWPPADLPRGPPLDSPPPPGRGQPPPPPPPPPPAPCTMGYYPEFVIMAKTRNHIKAGVDFARSRNIRLVMRNTGHDFESRSAGASSLAINTHSFKDISFTDKYDGPGGYRGPTITIGAGVQGFEVIDAAHAQNPPRLVVTGECATVGVAGGFIQGGGHGPLTSLHGFAADNALSFEVLTASGDFITANAKSNPDLFWALKGGGPGTFAVVLSVTMKTYLDNTPTAGLFLNVNASTGATFSQAQRAAGIINEHANYMVDNGLYAIYELYPPAISGALHVQPIMGFNLTAKQLMTTVAPLFKALDDEKIPYNSGFLEYSDFYSIYHDISEPEEAAQNGLTGGWVFTHKDMRPENQGAVADAIALALSPRSDMLGIVIGHIFDPGHTMIKSQSATHPRWRGATIRFMSILVQPLDATWKQKLEYHDVMANVITEKYKQAAPNGLAYVNENYAFMNNWQDAFWGKNYPRLKAIKKLWDPQGVFFSPSTPGTEDWHIIDYAHRLCKKL</sequence>
<dbReference type="Pfam" id="PF08031">
    <property type="entry name" value="BBE"/>
    <property type="match status" value="1"/>
</dbReference>
<dbReference type="InterPro" id="IPR006094">
    <property type="entry name" value="Oxid_FAD_bind_N"/>
</dbReference>
<dbReference type="Pfam" id="PF01565">
    <property type="entry name" value="FAD_binding_4"/>
    <property type="match status" value="1"/>
</dbReference>
<feature type="domain" description="FAD-binding PCMH-type" evidence="7">
    <location>
        <begin position="1029"/>
        <end position="1211"/>
    </location>
</feature>
<dbReference type="STRING" id="100787.A0A0G4M7W0"/>
<dbReference type="GO" id="GO:0016491">
    <property type="term" value="F:oxidoreductase activity"/>
    <property type="evidence" value="ECO:0007669"/>
    <property type="project" value="UniProtKB-KW"/>
</dbReference>
<feature type="region of interest" description="Disordered" evidence="6">
    <location>
        <begin position="277"/>
        <end position="297"/>
    </location>
</feature>
<dbReference type="GO" id="GO:0071949">
    <property type="term" value="F:FAD binding"/>
    <property type="evidence" value="ECO:0007669"/>
    <property type="project" value="InterPro"/>
</dbReference>
<evidence type="ECO:0000313" key="9">
    <source>
        <dbReference type="Proteomes" id="UP000044602"/>
    </source>
</evidence>
<evidence type="ECO:0000256" key="2">
    <source>
        <dbReference type="ARBA" id="ARBA00005466"/>
    </source>
</evidence>
<dbReference type="InterPro" id="IPR036318">
    <property type="entry name" value="FAD-bd_PCMH-like_sf"/>
</dbReference>
<comment type="similarity">
    <text evidence="2">Belongs to the oxygen-dependent FAD-linked oxidoreductase family.</text>
</comment>
<evidence type="ECO:0000256" key="6">
    <source>
        <dbReference type="SAM" id="MobiDB-lite"/>
    </source>
</evidence>
<feature type="region of interest" description="Disordered" evidence="6">
    <location>
        <begin position="971"/>
        <end position="1026"/>
    </location>
</feature>
<evidence type="ECO:0000256" key="4">
    <source>
        <dbReference type="ARBA" id="ARBA00022827"/>
    </source>
</evidence>
<gene>
    <name evidence="8" type="ORF">BN1708_000877</name>
</gene>
<organism evidence="8 9">
    <name type="scientific">Verticillium longisporum</name>
    <name type="common">Verticillium dahliae var. longisporum</name>
    <dbReference type="NCBI Taxonomy" id="100787"/>
    <lineage>
        <taxon>Eukaryota</taxon>
        <taxon>Fungi</taxon>
        <taxon>Dikarya</taxon>
        <taxon>Ascomycota</taxon>
        <taxon>Pezizomycotina</taxon>
        <taxon>Sordariomycetes</taxon>
        <taxon>Hypocreomycetidae</taxon>
        <taxon>Glomerellales</taxon>
        <taxon>Plectosphaerellaceae</taxon>
        <taxon>Verticillium</taxon>
    </lineage>
</organism>
<evidence type="ECO:0000256" key="3">
    <source>
        <dbReference type="ARBA" id="ARBA00022630"/>
    </source>
</evidence>
<dbReference type="PANTHER" id="PTHR42973">
    <property type="entry name" value="BINDING OXIDOREDUCTASE, PUTATIVE (AFU_ORTHOLOGUE AFUA_1G17690)-RELATED"/>
    <property type="match status" value="1"/>
</dbReference>
<dbReference type="PANTHER" id="PTHR42973:SF39">
    <property type="entry name" value="FAD-BINDING PCMH-TYPE DOMAIN-CONTAINING PROTEIN"/>
    <property type="match status" value="1"/>
</dbReference>
<comment type="cofactor">
    <cofactor evidence="1">
        <name>FAD</name>
        <dbReference type="ChEBI" id="CHEBI:57692"/>
    </cofactor>
</comment>
<protein>
    <recommendedName>
        <fullName evidence="7">FAD-binding PCMH-type domain-containing protein</fullName>
    </recommendedName>
</protein>
<reference evidence="8 9" key="1">
    <citation type="submission" date="2015-05" db="EMBL/GenBank/DDBJ databases">
        <authorList>
            <person name="Wang D.B."/>
            <person name="Wang M."/>
        </authorList>
    </citation>
    <scope>NUCLEOTIDE SEQUENCE [LARGE SCALE GENOMIC DNA]</scope>
    <source>
        <strain evidence="8">VL1</strain>
    </source>
</reference>
<feature type="compositionally biased region" description="Basic and acidic residues" evidence="6">
    <location>
        <begin position="281"/>
        <end position="297"/>
    </location>
</feature>
<dbReference type="EMBL" id="CVQH01021417">
    <property type="protein sequence ID" value="CRK30344.1"/>
    <property type="molecule type" value="Genomic_DNA"/>
</dbReference>
<feature type="compositionally biased region" description="Pro residues" evidence="6">
    <location>
        <begin position="987"/>
        <end position="1026"/>
    </location>
</feature>
<dbReference type="InterPro" id="IPR016169">
    <property type="entry name" value="FAD-bd_PCMH_sub2"/>
</dbReference>
<dbReference type="Gene3D" id="3.30.465.10">
    <property type="match status" value="2"/>
</dbReference>
<dbReference type="PROSITE" id="PS51387">
    <property type="entry name" value="FAD_PCMH"/>
    <property type="match status" value="1"/>
</dbReference>
<feature type="compositionally biased region" description="Basic and acidic residues" evidence="6">
    <location>
        <begin position="48"/>
        <end position="63"/>
    </location>
</feature>
<evidence type="ECO:0000259" key="7">
    <source>
        <dbReference type="PROSITE" id="PS51387"/>
    </source>
</evidence>
<feature type="region of interest" description="Disordered" evidence="6">
    <location>
        <begin position="41"/>
        <end position="69"/>
    </location>
</feature>
<keyword evidence="5" id="KW-0560">Oxidoreductase</keyword>
<proteinExistence type="inferred from homology"/>
<dbReference type="Proteomes" id="UP000044602">
    <property type="component" value="Unassembled WGS sequence"/>
</dbReference>